<dbReference type="SUPFAM" id="SSF46774">
    <property type="entry name" value="ARID-like"/>
    <property type="match status" value="1"/>
</dbReference>
<dbReference type="Pfam" id="PF01388">
    <property type="entry name" value="ARID"/>
    <property type="match status" value="1"/>
</dbReference>
<name>A0A251UIC8_HELAN</name>
<feature type="compositionally biased region" description="Polar residues" evidence="1">
    <location>
        <begin position="1"/>
        <end position="18"/>
    </location>
</feature>
<dbReference type="PROSITE" id="PS51011">
    <property type="entry name" value="ARID"/>
    <property type="match status" value="1"/>
</dbReference>
<dbReference type="Proteomes" id="UP000215914">
    <property type="component" value="Chromosome 6"/>
</dbReference>
<dbReference type="AlphaFoldDB" id="A0A251UIC8"/>
<dbReference type="CDD" id="cd16100">
    <property type="entry name" value="ARID"/>
    <property type="match status" value="1"/>
</dbReference>
<sequence>MNMNASKFQSSTANMMSDSQHDQTKMTKEEEIGILEKQYMISKESEHEKFKTEFLNEYFESLNASTNEPDWNVLILQAMSFKEFQDCKALLDMLDDEEYVMKYKYHLENKFNDMVDWFLKEKLEITTRPLPTYASDNRKICLLDLYMAVKREGGYRRITERNMWAMIAKDIGFDYDEGGYMKLIYAIYLDVLIYYYKYKSTQEKVHEKEEVKTVVDPRRSRSDGDRILVNEADQLEGNSKNEDTAMKEAEHYAFFAGNDWQGIKRLHTRRRFNFNQTKVAVDDANKSVLMHSCKHNYV</sequence>
<gene>
    <name evidence="4" type="ORF">HannXRQ_Chr06g0175731</name>
    <name evidence="3" type="ORF">HanXRQr2_Chr06g0256721</name>
</gene>
<reference evidence="3 5" key="1">
    <citation type="journal article" date="2017" name="Nature">
        <title>The sunflower genome provides insights into oil metabolism, flowering and Asterid evolution.</title>
        <authorList>
            <person name="Badouin H."/>
            <person name="Gouzy J."/>
            <person name="Grassa C.J."/>
            <person name="Murat F."/>
            <person name="Staton S.E."/>
            <person name="Cottret L."/>
            <person name="Lelandais-Briere C."/>
            <person name="Owens G.L."/>
            <person name="Carrere S."/>
            <person name="Mayjonade B."/>
            <person name="Legrand L."/>
            <person name="Gill N."/>
            <person name="Kane N.C."/>
            <person name="Bowers J.E."/>
            <person name="Hubner S."/>
            <person name="Bellec A."/>
            <person name="Berard A."/>
            <person name="Berges H."/>
            <person name="Blanchet N."/>
            <person name="Boniface M.C."/>
            <person name="Brunel D."/>
            <person name="Catrice O."/>
            <person name="Chaidir N."/>
            <person name="Claudel C."/>
            <person name="Donnadieu C."/>
            <person name="Faraut T."/>
            <person name="Fievet G."/>
            <person name="Helmstetter N."/>
            <person name="King M."/>
            <person name="Knapp S.J."/>
            <person name="Lai Z."/>
            <person name="Le Paslier M.C."/>
            <person name="Lippi Y."/>
            <person name="Lorenzon L."/>
            <person name="Mandel J.R."/>
            <person name="Marage G."/>
            <person name="Marchand G."/>
            <person name="Marquand E."/>
            <person name="Bret-Mestries E."/>
            <person name="Morien E."/>
            <person name="Nambeesan S."/>
            <person name="Nguyen T."/>
            <person name="Pegot-Espagnet P."/>
            <person name="Pouilly N."/>
            <person name="Raftis F."/>
            <person name="Sallet E."/>
            <person name="Schiex T."/>
            <person name="Thomas J."/>
            <person name="Vandecasteele C."/>
            <person name="Vares D."/>
            <person name="Vear F."/>
            <person name="Vautrin S."/>
            <person name="Crespi M."/>
            <person name="Mangin B."/>
            <person name="Burke J.M."/>
            <person name="Salse J."/>
            <person name="Munos S."/>
            <person name="Vincourt P."/>
            <person name="Rieseberg L.H."/>
            <person name="Langlade N.B."/>
        </authorList>
    </citation>
    <scope>NUCLEOTIDE SEQUENCE [LARGE SCALE GENOMIC DNA]</scope>
    <source>
        <strain evidence="5">cv. SF193</strain>
        <tissue evidence="3">Leaves</tissue>
    </source>
</reference>
<keyword evidence="4" id="KW-0238">DNA-binding</keyword>
<dbReference type="EMBL" id="MNCJ02000321">
    <property type="protein sequence ID" value="KAF5802192.1"/>
    <property type="molecule type" value="Genomic_DNA"/>
</dbReference>
<dbReference type="EMBL" id="CM007895">
    <property type="protein sequence ID" value="OTG22829.1"/>
    <property type="molecule type" value="Genomic_DNA"/>
</dbReference>
<proteinExistence type="predicted"/>
<keyword evidence="5" id="KW-1185">Reference proteome</keyword>
<dbReference type="PANTHER" id="PTHR46410">
    <property type="entry name" value="AT-RICH INTERACTIVE DOMAIN-CONTAINING PROTEIN 2"/>
    <property type="match status" value="1"/>
</dbReference>
<dbReference type="GO" id="GO:0003677">
    <property type="term" value="F:DNA binding"/>
    <property type="evidence" value="ECO:0007669"/>
    <property type="project" value="UniProtKB-KW"/>
</dbReference>
<reference evidence="3" key="3">
    <citation type="submission" date="2020-06" db="EMBL/GenBank/DDBJ databases">
        <title>Helianthus annuus Genome sequencing and assembly Release 2.</title>
        <authorList>
            <person name="Gouzy J."/>
            <person name="Langlade N."/>
            <person name="Munos S."/>
        </authorList>
    </citation>
    <scope>NUCLEOTIDE SEQUENCE</scope>
    <source>
        <tissue evidence="3">Leaves</tissue>
    </source>
</reference>
<feature type="region of interest" description="Disordered" evidence="1">
    <location>
        <begin position="1"/>
        <end position="27"/>
    </location>
</feature>
<dbReference type="PANTHER" id="PTHR46410:SF26">
    <property type="entry name" value="BULB-TYPE LECTIN DOMAIN-CONTAINING PROTEIN-RELATED"/>
    <property type="match status" value="1"/>
</dbReference>
<evidence type="ECO:0000313" key="5">
    <source>
        <dbReference type="Proteomes" id="UP000215914"/>
    </source>
</evidence>
<organism evidence="4 5">
    <name type="scientific">Helianthus annuus</name>
    <name type="common">Common sunflower</name>
    <dbReference type="NCBI Taxonomy" id="4232"/>
    <lineage>
        <taxon>Eukaryota</taxon>
        <taxon>Viridiplantae</taxon>
        <taxon>Streptophyta</taxon>
        <taxon>Embryophyta</taxon>
        <taxon>Tracheophyta</taxon>
        <taxon>Spermatophyta</taxon>
        <taxon>Magnoliopsida</taxon>
        <taxon>eudicotyledons</taxon>
        <taxon>Gunneridae</taxon>
        <taxon>Pentapetalae</taxon>
        <taxon>asterids</taxon>
        <taxon>campanulids</taxon>
        <taxon>Asterales</taxon>
        <taxon>Asteraceae</taxon>
        <taxon>Asteroideae</taxon>
        <taxon>Heliantheae alliance</taxon>
        <taxon>Heliantheae</taxon>
        <taxon>Helianthus</taxon>
    </lineage>
</organism>
<dbReference type="Gene3D" id="1.10.150.60">
    <property type="entry name" value="ARID DNA-binding domain"/>
    <property type="match status" value="1"/>
</dbReference>
<evidence type="ECO:0000313" key="3">
    <source>
        <dbReference type="EMBL" id="KAF5802192.1"/>
    </source>
</evidence>
<dbReference type="InParanoid" id="A0A251UIC8"/>
<accession>A0A251UIC8</accession>
<dbReference type="Gramene" id="mRNA:HanXRQr2_Chr06g0256721">
    <property type="protein sequence ID" value="CDS:HanXRQr2_Chr06g0256721.1"/>
    <property type="gene ID" value="HanXRQr2_Chr06g0256721"/>
</dbReference>
<protein>
    <submittedName>
        <fullName evidence="4">Putative ARID DNA-binding domain-containing protein</fullName>
    </submittedName>
    <submittedName>
        <fullName evidence="3">Transcription factor &amp; chromatin remodeling ARID family</fullName>
    </submittedName>
</protein>
<dbReference type="InterPro" id="IPR001606">
    <property type="entry name" value="ARID_dom"/>
</dbReference>
<reference evidence="4" key="2">
    <citation type="submission" date="2017-02" db="EMBL/GenBank/DDBJ databases">
        <title>Sunflower complete genome.</title>
        <authorList>
            <person name="Langlade N."/>
            <person name="Munos S."/>
        </authorList>
    </citation>
    <scope>NUCLEOTIDE SEQUENCE [LARGE SCALE GENOMIC DNA]</scope>
    <source>
        <tissue evidence="4">Leaves</tissue>
    </source>
</reference>
<evidence type="ECO:0000259" key="2">
    <source>
        <dbReference type="PROSITE" id="PS51011"/>
    </source>
</evidence>
<dbReference type="InterPro" id="IPR036431">
    <property type="entry name" value="ARID_dom_sf"/>
</dbReference>
<evidence type="ECO:0000313" key="4">
    <source>
        <dbReference type="EMBL" id="OTG22829.1"/>
    </source>
</evidence>
<evidence type="ECO:0000256" key="1">
    <source>
        <dbReference type="SAM" id="MobiDB-lite"/>
    </source>
</evidence>
<feature type="domain" description="ARID" evidence="2">
    <location>
        <begin position="105"/>
        <end position="200"/>
    </location>
</feature>